<accession>F9U9A8</accession>
<protein>
    <submittedName>
        <fullName evidence="1">Uncharacterized protein</fullName>
    </submittedName>
</protein>
<name>F9U9A8_9GAMM</name>
<evidence type="ECO:0000313" key="1">
    <source>
        <dbReference type="EMBL" id="EGV19366.1"/>
    </source>
</evidence>
<evidence type="ECO:0000313" key="2">
    <source>
        <dbReference type="Proteomes" id="UP000005459"/>
    </source>
</evidence>
<sequence>MRLIEASIPISQSFTGPFRRRPVTLPAVQCAEANRSGVRISPQRVFCRRHMRLGFQMKLGRLG</sequence>
<proteinExistence type="predicted"/>
<gene>
    <name evidence="1" type="ORF">ThimaDRAFT_1510</name>
</gene>
<reference evidence="1 2" key="1">
    <citation type="submission" date="2011-06" db="EMBL/GenBank/DDBJ databases">
        <title>The draft genome of Thiocapsa marina 5811.</title>
        <authorList>
            <consortium name="US DOE Joint Genome Institute (JGI-PGF)"/>
            <person name="Lucas S."/>
            <person name="Han J."/>
            <person name="Cheng J.-F."/>
            <person name="Goodwin L."/>
            <person name="Pitluck S."/>
            <person name="Peters L."/>
            <person name="Land M.L."/>
            <person name="Hauser L."/>
            <person name="Vogl K."/>
            <person name="Liu Z."/>
            <person name="Imhoff J."/>
            <person name="Thiel V."/>
            <person name="Frigaard N.-U."/>
            <person name="Bryant D."/>
            <person name="Woyke T.J."/>
        </authorList>
    </citation>
    <scope>NUCLEOTIDE SEQUENCE [LARGE SCALE GENOMIC DNA]</scope>
    <source>
        <strain evidence="1 2">5811</strain>
    </source>
</reference>
<organism evidence="1 2">
    <name type="scientific">Thiocapsa marina 5811</name>
    <dbReference type="NCBI Taxonomy" id="768671"/>
    <lineage>
        <taxon>Bacteria</taxon>
        <taxon>Pseudomonadati</taxon>
        <taxon>Pseudomonadota</taxon>
        <taxon>Gammaproteobacteria</taxon>
        <taxon>Chromatiales</taxon>
        <taxon>Chromatiaceae</taxon>
        <taxon>Thiocapsa</taxon>
    </lineage>
</organism>
<dbReference type="Proteomes" id="UP000005459">
    <property type="component" value="Unassembled WGS sequence"/>
</dbReference>
<dbReference type="EMBL" id="AFWV01000004">
    <property type="protein sequence ID" value="EGV19366.1"/>
    <property type="molecule type" value="Genomic_DNA"/>
</dbReference>
<keyword evidence="2" id="KW-1185">Reference proteome</keyword>
<dbReference type="AlphaFoldDB" id="F9U9A8"/>